<dbReference type="InterPro" id="IPR000504">
    <property type="entry name" value="RRM_dom"/>
</dbReference>
<feature type="region of interest" description="Disordered" evidence="2">
    <location>
        <begin position="1"/>
        <end position="25"/>
    </location>
</feature>
<evidence type="ECO:0000256" key="2">
    <source>
        <dbReference type="SAM" id="MobiDB-lite"/>
    </source>
</evidence>
<name>A0A0R0JAC1_SOYBN</name>
<reference evidence="4" key="3">
    <citation type="submission" date="2018-07" db="EMBL/GenBank/DDBJ databases">
        <title>WGS assembly of Glycine max.</title>
        <authorList>
            <person name="Schmutz J."/>
            <person name="Cannon S."/>
            <person name="Schlueter J."/>
            <person name="Ma J."/>
            <person name="Mitros T."/>
            <person name="Nelson W."/>
            <person name="Hyten D."/>
            <person name="Song Q."/>
            <person name="Thelen J."/>
            <person name="Cheng J."/>
            <person name="Xu D."/>
            <person name="Hellsten U."/>
            <person name="May G."/>
            <person name="Yu Y."/>
            <person name="Sakurai T."/>
            <person name="Umezawa T."/>
            <person name="Bhattacharyya M."/>
            <person name="Sandhu D."/>
            <person name="Valliyodan B."/>
            <person name="Lindquist E."/>
            <person name="Peto M."/>
            <person name="Grant D."/>
            <person name="Shu S."/>
            <person name="Goodstein D."/>
            <person name="Barry K."/>
            <person name="Futrell-Griggs M."/>
            <person name="Abernathy B."/>
            <person name="Du J."/>
            <person name="Tian Z."/>
            <person name="Zhu L."/>
            <person name="Gill N."/>
            <person name="Joshi T."/>
            <person name="Libault M."/>
            <person name="Sethuraman A."/>
            <person name="Zhang X."/>
            <person name="Shinozaki K."/>
            <person name="Nguyen H."/>
            <person name="Wing R."/>
            <person name="Cregan P."/>
            <person name="Specht J."/>
            <person name="Grimwood J."/>
            <person name="Rokhsar D."/>
            <person name="Stacey G."/>
            <person name="Shoemaker R."/>
            <person name="Jackson S."/>
        </authorList>
    </citation>
    <scope>NUCLEOTIDE SEQUENCE</scope>
    <source>
        <tissue evidence="4">Callus</tissue>
    </source>
</reference>
<dbReference type="AlphaFoldDB" id="A0A0R0JAC1"/>
<dbReference type="SMR" id="A0A0R0JAC1"/>
<accession>A0A0R0JAC1</accession>
<reference evidence="4 5" key="1">
    <citation type="journal article" date="2010" name="Nature">
        <title>Genome sequence of the palaeopolyploid soybean.</title>
        <authorList>
            <person name="Schmutz J."/>
            <person name="Cannon S.B."/>
            <person name="Schlueter J."/>
            <person name="Ma J."/>
            <person name="Mitros T."/>
            <person name="Nelson W."/>
            <person name="Hyten D.L."/>
            <person name="Song Q."/>
            <person name="Thelen J.J."/>
            <person name="Cheng J."/>
            <person name="Xu D."/>
            <person name="Hellsten U."/>
            <person name="May G.D."/>
            <person name="Yu Y."/>
            <person name="Sakurai T."/>
            <person name="Umezawa T."/>
            <person name="Bhattacharyya M.K."/>
            <person name="Sandhu D."/>
            <person name="Valliyodan B."/>
            <person name="Lindquist E."/>
            <person name="Peto M."/>
            <person name="Grant D."/>
            <person name="Shu S."/>
            <person name="Goodstein D."/>
            <person name="Barry K."/>
            <person name="Futrell-Griggs M."/>
            <person name="Abernathy B."/>
            <person name="Du J."/>
            <person name="Tian Z."/>
            <person name="Zhu L."/>
            <person name="Gill N."/>
            <person name="Joshi T."/>
            <person name="Libault M."/>
            <person name="Sethuraman A."/>
            <person name="Zhang X.-C."/>
            <person name="Shinozaki K."/>
            <person name="Nguyen H.T."/>
            <person name="Wing R.A."/>
            <person name="Cregan P."/>
            <person name="Specht J."/>
            <person name="Grimwood J."/>
            <person name="Rokhsar D."/>
            <person name="Stacey G."/>
            <person name="Shoemaker R.C."/>
            <person name="Jackson S.A."/>
        </authorList>
    </citation>
    <scope>NUCLEOTIDE SEQUENCE</scope>
    <source>
        <strain evidence="5">cv. Williams 82</strain>
        <tissue evidence="4">Callus</tissue>
    </source>
</reference>
<organism evidence="4">
    <name type="scientific">Glycine max</name>
    <name type="common">Soybean</name>
    <name type="synonym">Glycine hispida</name>
    <dbReference type="NCBI Taxonomy" id="3847"/>
    <lineage>
        <taxon>Eukaryota</taxon>
        <taxon>Viridiplantae</taxon>
        <taxon>Streptophyta</taxon>
        <taxon>Embryophyta</taxon>
        <taxon>Tracheophyta</taxon>
        <taxon>Spermatophyta</taxon>
        <taxon>Magnoliopsida</taxon>
        <taxon>eudicotyledons</taxon>
        <taxon>Gunneridae</taxon>
        <taxon>Pentapetalae</taxon>
        <taxon>rosids</taxon>
        <taxon>fabids</taxon>
        <taxon>Fabales</taxon>
        <taxon>Fabaceae</taxon>
        <taxon>Papilionoideae</taxon>
        <taxon>50 kb inversion clade</taxon>
        <taxon>NPAAA clade</taxon>
        <taxon>indigoferoid/millettioid clade</taxon>
        <taxon>Phaseoleae</taxon>
        <taxon>Glycine</taxon>
        <taxon>Glycine subgen. Soja</taxon>
    </lineage>
</organism>
<dbReference type="Gene3D" id="3.60.10.10">
    <property type="entry name" value="Endonuclease/exonuclease/phosphatase"/>
    <property type="match status" value="1"/>
</dbReference>
<dbReference type="InterPro" id="IPR012677">
    <property type="entry name" value="Nucleotide-bd_a/b_plait_sf"/>
</dbReference>
<dbReference type="Pfam" id="PF03372">
    <property type="entry name" value="Exo_endo_phos"/>
    <property type="match status" value="1"/>
</dbReference>
<dbReference type="Proteomes" id="UP000008827">
    <property type="component" value="Chromosome 7"/>
</dbReference>
<dbReference type="Gene3D" id="3.30.70.330">
    <property type="match status" value="1"/>
</dbReference>
<dbReference type="GO" id="GO:0003729">
    <property type="term" value="F:mRNA binding"/>
    <property type="evidence" value="ECO:0000318"/>
    <property type="project" value="GO_Central"/>
</dbReference>
<dbReference type="FunFam" id="3.60.10.10:FF:000158">
    <property type="entry name" value="Uncharacterized protein"/>
    <property type="match status" value="1"/>
</dbReference>
<sequence length="772" mass="88780">MSEREREERESGWERVRTRRERREKDHESISSFYFTRFPEDTTEAELWQHFKKVGDVREIFISKKRNRSGRRYGFVRFKGADDVHQLERRLDNIVLGGLKLYAKPPTAANYANNSSTSEVHLEIPLLRQKWLQDVWVGRLNNLAMFDRLKEDMLWDFGVDIVPKYIGDHMVLLLGLTEEKARQMMEEDNERKSSVFYSLERWNQKCWGIPLIAWDSQQMKKIVAAVGEVVDVDDDVEELRKMDRARVLLKTPWTPAIHHTVSVHIQGETFPIHIIEETGSSSNTCRCRCSENYSSSEDIYSEDSETVSAWELMMSKAQGGAQKEVVSEESRALTKETTPAEKTTGFRTPVWEREEKHEKGKECATGTDKGVQISEPQSIGARHKGLAQISGLDFTPHTPPKLITVQQSSISKAQPALTRSLSVFSRRRWRKKQPQLEGPQRIIEGTLDQLGTATHRGRIKEGHNQLIDHPQGCNNSPTAQPPKHSQMQDNNSINEAESLWQMIKELGVSSGNAQRERETGRDKEVLMNIITYNTRGLGRGVKWPAIRRLVNKHHIDLLCIQESKKEVIERSMCQALWGDSEVCWVVQPAINTAGGILCLWSEKTFKMERKIIGTGFVMLSGKWIQEDQLVNIISIYSPCDIQSKRLLWETIKQLKNQSPGGLWCICGDFNSIRNPIERVGVCHRGLEVSGSREFNQWIEDLEVEDAPWVGNKFTWIRPNESAWTQYTLERNFSDNCPLLLRSKSVDWGPKPFRIMGCWLSNASFKKTVVESW</sequence>
<dbReference type="InParanoid" id="A0A0R0JAC1"/>
<evidence type="ECO:0000259" key="3">
    <source>
        <dbReference type="PROSITE" id="PS50102"/>
    </source>
</evidence>
<dbReference type="SMART" id="SM00360">
    <property type="entry name" value="RRM"/>
    <property type="match status" value="1"/>
</dbReference>
<feature type="compositionally biased region" description="Polar residues" evidence="2">
    <location>
        <begin position="472"/>
        <end position="490"/>
    </location>
</feature>
<feature type="region of interest" description="Disordered" evidence="2">
    <location>
        <begin position="465"/>
        <end position="490"/>
    </location>
</feature>
<dbReference type="PROSITE" id="PS50102">
    <property type="entry name" value="RRM"/>
    <property type="match status" value="1"/>
</dbReference>
<dbReference type="PANTHER" id="PTHR34427">
    <property type="entry name" value="DUF4283 DOMAIN PROTEIN"/>
    <property type="match status" value="1"/>
</dbReference>
<gene>
    <name evidence="4" type="ORF">GLYMA_07G166200</name>
</gene>
<evidence type="ECO:0000313" key="6">
    <source>
        <dbReference type="Proteomes" id="UP000008827"/>
    </source>
</evidence>
<evidence type="ECO:0000256" key="1">
    <source>
        <dbReference type="PROSITE-ProRule" id="PRU00176"/>
    </source>
</evidence>
<dbReference type="SUPFAM" id="SSF54928">
    <property type="entry name" value="RNA-binding domain, RBD"/>
    <property type="match status" value="1"/>
</dbReference>
<dbReference type="GO" id="GO:0003824">
    <property type="term" value="F:catalytic activity"/>
    <property type="evidence" value="ECO:0007669"/>
    <property type="project" value="InterPro"/>
</dbReference>
<dbReference type="Pfam" id="PF00076">
    <property type="entry name" value="RRM_1"/>
    <property type="match status" value="1"/>
</dbReference>
<dbReference type="Gramene" id="KRH49593">
    <property type="protein sequence ID" value="KRH49593"/>
    <property type="gene ID" value="GLYMA_07G166200"/>
</dbReference>
<dbReference type="EnsemblPlants" id="KRH49593">
    <property type="protein sequence ID" value="KRH49593"/>
    <property type="gene ID" value="GLYMA_07G166200"/>
</dbReference>
<dbReference type="STRING" id="3847.A0A0R0JAC1"/>
<dbReference type="GO" id="GO:0016607">
    <property type="term" value="C:nuclear speck"/>
    <property type="evidence" value="ECO:0000318"/>
    <property type="project" value="GO_Central"/>
</dbReference>
<dbReference type="GO" id="GO:0000381">
    <property type="term" value="P:regulation of alternative mRNA splicing, via spliceosome"/>
    <property type="evidence" value="ECO:0000318"/>
    <property type="project" value="GO_Central"/>
</dbReference>
<dbReference type="InterPro" id="IPR035979">
    <property type="entry name" value="RBD_domain_sf"/>
</dbReference>
<dbReference type="CDD" id="cd00590">
    <property type="entry name" value="RRM_SF"/>
    <property type="match status" value="1"/>
</dbReference>
<keyword evidence="1" id="KW-0694">RNA-binding</keyword>
<feature type="domain" description="RRM" evidence="3">
    <location>
        <begin position="31"/>
        <end position="108"/>
    </location>
</feature>
<dbReference type="InterPro" id="IPR005135">
    <property type="entry name" value="Endo/exonuclease/phosphatase"/>
</dbReference>
<dbReference type="InterPro" id="IPR036691">
    <property type="entry name" value="Endo/exonu/phosph_ase_sf"/>
</dbReference>
<dbReference type="EMBL" id="CM000840">
    <property type="protein sequence ID" value="KRH49593.1"/>
    <property type="molecule type" value="Genomic_DNA"/>
</dbReference>
<dbReference type="PANTHER" id="PTHR34427:SF5">
    <property type="entry name" value="DUF4283 DOMAIN-CONTAINING PROTEIN"/>
    <property type="match status" value="1"/>
</dbReference>
<evidence type="ECO:0000313" key="5">
    <source>
        <dbReference type="EnsemblPlants" id="KRH49593"/>
    </source>
</evidence>
<keyword evidence="6" id="KW-1185">Reference proteome</keyword>
<evidence type="ECO:0000313" key="4">
    <source>
        <dbReference type="EMBL" id="KRH49593.1"/>
    </source>
</evidence>
<dbReference type="SUPFAM" id="SSF56219">
    <property type="entry name" value="DNase I-like"/>
    <property type="match status" value="1"/>
</dbReference>
<proteinExistence type="predicted"/>
<reference evidence="5" key="2">
    <citation type="submission" date="2018-02" db="UniProtKB">
        <authorList>
            <consortium name="EnsemblPlants"/>
        </authorList>
    </citation>
    <scope>IDENTIFICATION</scope>
    <source>
        <strain evidence="5">Williams 82</strain>
    </source>
</reference>
<feature type="non-terminal residue" evidence="4">
    <location>
        <position position="772"/>
    </location>
</feature>
<protein>
    <recommendedName>
        <fullName evidence="3">RRM domain-containing protein</fullName>
    </recommendedName>
</protein>